<feature type="compositionally biased region" description="Acidic residues" evidence="4">
    <location>
        <begin position="498"/>
        <end position="516"/>
    </location>
</feature>
<evidence type="ECO:0000256" key="4">
    <source>
        <dbReference type="SAM" id="MobiDB-lite"/>
    </source>
</evidence>
<dbReference type="KEGG" id="dal:Dalk_2490"/>
<feature type="compositionally biased region" description="Acidic residues" evidence="4">
    <location>
        <begin position="382"/>
        <end position="414"/>
    </location>
</feature>
<accession>B8FFC3</accession>
<proteinExistence type="predicted"/>
<dbReference type="Pfam" id="PF00072">
    <property type="entry name" value="Response_reg"/>
    <property type="match status" value="1"/>
</dbReference>
<dbReference type="GO" id="GO:0000160">
    <property type="term" value="P:phosphorelay signal transduction system"/>
    <property type="evidence" value="ECO:0007669"/>
    <property type="project" value="UniProtKB-KW"/>
</dbReference>
<dbReference type="Pfam" id="PF14332">
    <property type="entry name" value="DUF4388"/>
    <property type="match status" value="1"/>
</dbReference>
<feature type="region of interest" description="Disordered" evidence="4">
    <location>
        <begin position="304"/>
        <end position="351"/>
    </location>
</feature>
<dbReference type="eggNOG" id="COG0745">
    <property type="taxonomic scope" value="Bacteria"/>
</dbReference>
<dbReference type="SMART" id="SM00448">
    <property type="entry name" value="REC"/>
    <property type="match status" value="1"/>
</dbReference>
<dbReference type="PANTHER" id="PTHR44591:SF14">
    <property type="entry name" value="PROTEIN PILG"/>
    <property type="match status" value="1"/>
</dbReference>
<dbReference type="Gene3D" id="3.40.50.2300">
    <property type="match status" value="1"/>
</dbReference>
<sequence length="898" mass="96169">MKNILLVDDENSLIMSMADGLESQGDQFRVYTANNGKEAVDTLETKPVDLVVTDLRMPEMDGFELLAYINDNRPSTPTIVMSAFATPRIEDKLKELGALQVLSKPLDFERLSEAIKQGLDHVFQGGSLAGISVGSFLQLMEAEQKTSLLEVLSEDKQKGFFYLDEGQLHDAVCGDMQGEEAAIEMLTWKGAQIRFRSLPEKKLKKNIHQGLMSLLMEASHLEDERAGAEAGPPSESLGEPDDLSLENVGEDGDESVLADDLSLEEGLGEGDVVSGDLGADDVDWLVEDLAPDEGDTVVEKVPGADEEGLFGADDEDDVVVPDDEDPEGESTQQMVVDGFGIGGGSDEPDDALEDDSDLFDINDAAIDDDDGDLFAADGEDDLFVVDDDGSDDDLFGDSEEGGSGDLFSVEEEPIKEDFVFDGAEDPGPKASALEEEGPGDLFTVEEEAVTVEGMFDEDDEPSADGGLFTVEDASEDEPLPLDLDGDDIGDGDLFTVEDASEDEPLPLDLDEEDAGDDGLFTVEDASEEEPLPMDLGEEDAGDDGQFTVEDASEEEPFSMELDEEDAGDDGQFTIEDASEEAPLSMDVAEEGLDDDLMELEEAPAEDGVMALDADEDSDADFVLEDAEGSDDGLLDADDGLMDLDDSLSEPAQEEEDPDELFDLDDEGLDEAVDLEGEGSPGGDDGLFDIDDELPDGDFSELAADDDLDFEGLPDSGEEELGDDGLPDLDMELPDEVPPPPPIMSAPAPRPIPPMANKSGASQDGGPAPAPSGKLTEEQIAKLNEVLKGMADEIEGVRVCAVSGMDGIGLVDYNPKGVDVQAFGGKFAVVMQLIGKSAQDLNIGQFQENLVQTENAWVLTRFLNPEYYLVIAVGRESTLGNVRMVAGKYSKELDEIFRA</sequence>
<feature type="compositionally biased region" description="Pro residues" evidence="4">
    <location>
        <begin position="735"/>
        <end position="753"/>
    </location>
</feature>
<keyword evidence="7" id="KW-1185">Reference proteome</keyword>
<dbReference type="HOGENOM" id="CLU_322316_0_0_7"/>
<evidence type="ECO:0000313" key="6">
    <source>
        <dbReference type="EMBL" id="ACL04183.1"/>
    </source>
</evidence>
<feature type="compositionally biased region" description="Acidic residues" evidence="4">
    <location>
        <begin position="612"/>
        <end position="676"/>
    </location>
</feature>
<dbReference type="Gene3D" id="3.30.450.30">
    <property type="entry name" value="Dynein light chain 2a, cytoplasmic"/>
    <property type="match status" value="1"/>
</dbReference>
<dbReference type="RefSeq" id="WP_015947257.1">
    <property type="nucleotide sequence ID" value="NC_011768.1"/>
</dbReference>
<dbReference type="SUPFAM" id="SSF103196">
    <property type="entry name" value="Roadblock/LC7 domain"/>
    <property type="match status" value="1"/>
</dbReference>
<evidence type="ECO:0000259" key="5">
    <source>
        <dbReference type="PROSITE" id="PS50110"/>
    </source>
</evidence>
<dbReference type="Proteomes" id="UP000000739">
    <property type="component" value="Chromosome"/>
</dbReference>
<dbReference type="eggNOG" id="COG2018">
    <property type="taxonomic scope" value="Bacteria"/>
</dbReference>
<dbReference type="InterPro" id="IPR001789">
    <property type="entry name" value="Sig_transdc_resp-reg_receiver"/>
</dbReference>
<dbReference type="PANTHER" id="PTHR44591">
    <property type="entry name" value="STRESS RESPONSE REGULATOR PROTEIN 1"/>
    <property type="match status" value="1"/>
</dbReference>
<feature type="compositionally biased region" description="Acidic residues" evidence="4">
    <location>
        <begin position="550"/>
        <end position="568"/>
    </location>
</feature>
<dbReference type="PROSITE" id="PS50110">
    <property type="entry name" value="RESPONSE_REGULATORY"/>
    <property type="match status" value="1"/>
</dbReference>
<dbReference type="InterPro" id="IPR050595">
    <property type="entry name" value="Bact_response_regulator"/>
</dbReference>
<feature type="compositionally biased region" description="Acidic residues" evidence="4">
    <location>
        <begin position="472"/>
        <end position="490"/>
    </location>
</feature>
<feature type="region of interest" description="Disordered" evidence="4">
    <location>
        <begin position="454"/>
        <end position="772"/>
    </location>
</feature>
<feature type="compositionally biased region" description="Acidic residues" evidence="4">
    <location>
        <begin position="685"/>
        <end position="734"/>
    </location>
</feature>
<feature type="domain" description="Response regulatory" evidence="5">
    <location>
        <begin position="3"/>
        <end position="119"/>
    </location>
</feature>
<gene>
    <name evidence="6" type="ordered locus">Dalk_2490</name>
</gene>
<feature type="modified residue" description="4-aspartylphosphate" evidence="3">
    <location>
        <position position="54"/>
    </location>
</feature>
<feature type="region of interest" description="Disordered" evidence="4">
    <location>
        <begin position="382"/>
        <end position="441"/>
    </location>
</feature>
<evidence type="ECO:0000256" key="2">
    <source>
        <dbReference type="ARBA" id="ARBA00023012"/>
    </source>
</evidence>
<feature type="region of interest" description="Disordered" evidence="4">
    <location>
        <begin position="222"/>
        <end position="256"/>
    </location>
</feature>
<evidence type="ECO:0000313" key="7">
    <source>
        <dbReference type="Proteomes" id="UP000000739"/>
    </source>
</evidence>
<dbReference type="InterPro" id="IPR025497">
    <property type="entry name" value="PatA-like_N"/>
</dbReference>
<reference evidence="6 7" key="1">
    <citation type="journal article" date="2012" name="Environ. Microbiol.">
        <title>The genome sequence of Desulfatibacillum alkenivorans AK-01: a blueprint for anaerobic alkane oxidation.</title>
        <authorList>
            <person name="Callaghan A.V."/>
            <person name="Morris B.E."/>
            <person name="Pereira I.A."/>
            <person name="McInerney M.J."/>
            <person name="Austin R.N."/>
            <person name="Groves J.T."/>
            <person name="Kukor J.J."/>
            <person name="Suflita J.M."/>
            <person name="Young L.Y."/>
            <person name="Zylstra G.J."/>
            <person name="Wawrik B."/>
        </authorList>
    </citation>
    <scope>NUCLEOTIDE SEQUENCE [LARGE SCALE GENOMIC DNA]</scope>
    <source>
        <strain evidence="6 7">AK-01</strain>
    </source>
</reference>
<keyword evidence="1 3" id="KW-0597">Phosphoprotein</keyword>
<dbReference type="InterPro" id="IPR011006">
    <property type="entry name" value="CheY-like_superfamily"/>
</dbReference>
<name>B8FFC3_DESAL</name>
<feature type="compositionally biased region" description="Acidic residues" evidence="4">
    <location>
        <begin position="587"/>
        <end position="604"/>
    </location>
</feature>
<dbReference type="SUPFAM" id="SSF52172">
    <property type="entry name" value="CheY-like"/>
    <property type="match status" value="1"/>
</dbReference>
<keyword evidence="2" id="KW-0902">Two-component regulatory system</keyword>
<feature type="compositionally biased region" description="Acidic residues" evidence="4">
    <location>
        <begin position="524"/>
        <end position="542"/>
    </location>
</feature>
<evidence type="ECO:0000256" key="1">
    <source>
        <dbReference type="ARBA" id="ARBA00022553"/>
    </source>
</evidence>
<dbReference type="AlphaFoldDB" id="B8FFC3"/>
<evidence type="ECO:0000256" key="3">
    <source>
        <dbReference type="PROSITE-ProRule" id="PRU00169"/>
    </source>
</evidence>
<protein>
    <submittedName>
        <fullName evidence="6">Protein with response regulator receiver domain</fullName>
    </submittedName>
</protein>
<feature type="compositionally biased region" description="Acidic residues" evidence="4">
    <location>
        <begin position="304"/>
        <end position="328"/>
    </location>
</feature>
<feature type="compositionally biased region" description="Acidic residues" evidence="4">
    <location>
        <begin position="238"/>
        <end position="256"/>
    </location>
</feature>
<dbReference type="EMBL" id="CP001322">
    <property type="protein sequence ID" value="ACL04183.1"/>
    <property type="molecule type" value="Genomic_DNA"/>
</dbReference>
<organism evidence="6 7">
    <name type="scientific">Desulfatibacillum aliphaticivorans</name>
    <dbReference type="NCBI Taxonomy" id="218208"/>
    <lineage>
        <taxon>Bacteria</taxon>
        <taxon>Pseudomonadati</taxon>
        <taxon>Thermodesulfobacteriota</taxon>
        <taxon>Desulfobacteria</taxon>
        <taxon>Desulfobacterales</taxon>
        <taxon>Desulfatibacillaceae</taxon>
        <taxon>Desulfatibacillum</taxon>
    </lineage>
</organism>